<keyword evidence="1" id="KW-0472">Membrane</keyword>
<keyword evidence="1" id="KW-0812">Transmembrane</keyword>
<evidence type="ECO:0000313" key="3">
    <source>
        <dbReference type="EMBL" id="SFZ70724.1"/>
    </source>
</evidence>
<sequence>MNFLVAMPRETDTSLFTSRVSQGLFLIVCLTGLVLNILVFLQNYQNFSDRRKQEYDDEATRAEAMTSNRHDFIFSTFINLIILVIFVFLIVKFTILLLGF</sequence>
<reference evidence="2 5" key="1">
    <citation type="submission" date="2014-12" db="EMBL/GenBank/DDBJ databases">
        <title>Draft genome sequences of 10 type strains of Lactococcus.</title>
        <authorList>
            <person name="Sun Z."/>
            <person name="Zhong Z."/>
            <person name="Liu W."/>
            <person name="Zhang W."/>
            <person name="Zhang H."/>
        </authorList>
    </citation>
    <scope>NUCLEOTIDE SEQUENCE [LARGE SCALE GENOMIC DNA]</scope>
    <source>
        <strain evidence="2 5">DSM 22330</strain>
    </source>
</reference>
<protein>
    <submittedName>
        <fullName evidence="3">Uncharacterized protein</fullName>
    </submittedName>
</protein>
<evidence type="ECO:0000313" key="5">
    <source>
        <dbReference type="Proteomes" id="UP000218979"/>
    </source>
</evidence>
<organism evidence="3 4">
    <name type="scientific">Pseudolactococcus chungangensis CAU 28 = DSM 22330</name>
    <dbReference type="NCBI Taxonomy" id="1122154"/>
    <lineage>
        <taxon>Bacteria</taxon>
        <taxon>Bacillati</taxon>
        <taxon>Bacillota</taxon>
        <taxon>Bacilli</taxon>
        <taxon>Lactobacillales</taxon>
        <taxon>Streptococcaceae</taxon>
        <taxon>Pseudolactococcus</taxon>
    </lineage>
</organism>
<accession>A0A1K2H5N3</accession>
<dbReference type="RefSeq" id="WP_031365525.1">
    <property type="nucleotide sequence ID" value="NZ_FPKS01000001.1"/>
</dbReference>
<dbReference type="Proteomes" id="UP000218979">
    <property type="component" value="Unassembled WGS sequence"/>
</dbReference>
<proteinExistence type="predicted"/>
<evidence type="ECO:0000256" key="1">
    <source>
        <dbReference type="SAM" id="Phobius"/>
    </source>
</evidence>
<dbReference type="OrthoDB" id="2339890at2"/>
<keyword evidence="5" id="KW-1185">Reference proteome</keyword>
<reference evidence="3 4" key="2">
    <citation type="submission" date="2016-11" db="EMBL/GenBank/DDBJ databases">
        <authorList>
            <person name="Jaros S."/>
            <person name="Januszkiewicz K."/>
            <person name="Wedrychowicz H."/>
        </authorList>
    </citation>
    <scope>NUCLEOTIDE SEQUENCE [LARGE SCALE GENOMIC DNA]</scope>
    <source>
        <strain evidence="3 4">DSM 22330</strain>
    </source>
</reference>
<name>A0A1K2H5N3_9LACT</name>
<dbReference type="AlphaFoldDB" id="A0A1K2H5N3"/>
<dbReference type="EMBL" id="JXJT01000004">
    <property type="protein sequence ID" value="PCS04291.1"/>
    <property type="molecule type" value="Genomic_DNA"/>
</dbReference>
<feature type="transmembrane region" description="Helical" evidence="1">
    <location>
        <begin position="20"/>
        <end position="41"/>
    </location>
</feature>
<feature type="transmembrane region" description="Helical" evidence="1">
    <location>
        <begin position="72"/>
        <end position="98"/>
    </location>
</feature>
<dbReference type="EMBL" id="FPKS01000001">
    <property type="protein sequence ID" value="SFZ70724.1"/>
    <property type="molecule type" value="Genomic_DNA"/>
</dbReference>
<evidence type="ECO:0000313" key="4">
    <source>
        <dbReference type="Proteomes" id="UP000185655"/>
    </source>
</evidence>
<gene>
    <name evidence="2" type="ORF">RR45_GL001595</name>
    <name evidence="3" type="ORF">SAMN02746068_00296</name>
</gene>
<keyword evidence="1" id="KW-1133">Transmembrane helix</keyword>
<dbReference type="STRING" id="1122154.SAMN02746068_00296"/>
<evidence type="ECO:0000313" key="2">
    <source>
        <dbReference type="EMBL" id="PCS04291.1"/>
    </source>
</evidence>
<dbReference type="Proteomes" id="UP000185655">
    <property type="component" value="Unassembled WGS sequence"/>
</dbReference>